<feature type="signal peptide" evidence="1">
    <location>
        <begin position="1"/>
        <end position="28"/>
    </location>
</feature>
<gene>
    <name evidence="2" type="ORF">H9870_07050</name>
</gene>
<name>A0A9D1RQ07_9CORY</name>
<dbReference type="Proteomes" id="UP000824190">
    <property type="component" value="Unassembled WGS sequence"/>
</dbReference>
<reference evidence="2" key="2">
    <citation type="submission" date="2021-04" db="EMBL/GenBank/DDBJ databases">
        <authorList>
            <person name="Gilroy R."/>
        </authorList>
    </citation>
    <scope>NUCLEOTIDE SEQUENCE</scope>
    <source>
        <strain evidence="2">CHK32-1732</strain>
    </source>
</reference>
<dbReference type="AlphaFoldDB" id="A0A9D1RQ07"/>
<evidence type="ECO:0000313" key="2">
    <source>
        <dbReference type="EMBL" id="HIW91400.1"/>
    </source>
</evidence>
<reference evidence="2" key="1">
    <citation type="journal article" date="2021" name="PeerJ">
        <title>Extensive microbial diversity within the chicken gut microbiome revealed by metagenomics and culture.</title>
        <authorList>
            <person name="Gilroy R."/>
            <person name="Ravi A."/>
            <person name="Getino M."/>
            <person name="Pursley I."/>
            <person name="Horton D.L."/>
            <person name="Alikhan N.F."/>
            <person name="Baker D."/>
            <person name="Gharbi K."/>
            <person name="Hall N."/>
            <person name="Watson M."/>
            <person name="Adriaenssens E.M."/>
            <person name="Foster-Nyarko E."/>
            <person name="Jarju S."/>
            <person name="Secka A."/>
            <person name="Antonio M."/>
            <person name="Oren A."/>
            <person name="Chaudhuri R.R."/>
            <person name="La Ragione R."/>
            <person name="Hildebrand F."/>
            <person name="Pallen M.J."/>
        </authorList>
    </citation>
    <scope>NUCLEOTIDE SEQUENCE</scope>
    <source>
        <strain evidence="2">CHK32-1732</strain>
    </source>
</reference>
<proteinExistence type="predicted"/>
<organism evidence="2 3">
    <name type="scientific">Candidatus Corynebacterium avicola</name>
    <dbReference type="NCBI Taxonomy" id="2838527"/>
    <lineage>
        <taxon>Bacteria</taxon>
        <taxon>Bacillati</taxon>
        <taxon>Actinomycetota</taxon>
        <taxon>Actinomycetes</taxon>
        <taxon>Mycobacteriales</taxon>
        <taxon>Corynebacteriaceae</taxon>
        <taxon>Corynebacterium</taxon>
    </lineage>
</organism>
<evidence type="ECO:0000256" key="1">
    <source>
        <dbReference type="SAM" id="SignalP"/>
    </source>
</evidence>
<evidence type="ECO:0000313" key="3">
    <source>
        <dbReference type="Proteomes" id="UP000824190"/>
    </source>
</evidence>
<accession>A0A9D1RQ07</accession>
<keyword evidence="1" id="KW-0732">Signal</keyword>
<sequence>MSRTTRRLGIGFAAALLTTGLATAPATAQELPENSSGISAPNGWTPEGSVPAWAALSGTVVDTAIYRPELLPGTAVMPSAVALSGTAPLVPWCGPFVTLDSPQEGCD</sequence>
<dbReference type="EMBL" id="DXGC01000066">
    <property type="protein sequence ID" value="HIW91400.1"/>
    <property type="molecule type" value="Genomic_DNA"/>
</dbReference>
<protein>
    <submittedName>
        <fullName evidence="2">Uncharacterized protein</fullName>
    </submittedName>
</protein>
<feature type="chain" id="PRO_5039059474" evidence="1">
    <location>
        <begin position="29"/>
        <end position="107"/>
    </location>
</feature>
<comment type="caution">
    <text evidence="2">The sequence shown here is derived from an EMBL/GenBank/DDBJ whole genome shotgun (WGS) entry which is preliminary data.</text>
</comment>